<gene>
    <name evidence="4" type="ORF">ACFFVF_11650</name>
</gene>
<proteinExistence type="predicted"/>
<dbReference type="Pfam" id="PF00440">
    <property type="entry name" value="TetR_N"/>
    <property type="match status" value="1"/>
</dbReference>
<dbReference type="Proteomes" id="UP001589607">
    <property type="component" value="Unassembled WGS sequence"/>
</dbReference>
<evidence type="ECO:0000256" key="1">
    <source>
        <dbReference type="ARBA" id="ARBA00023125"/>
    </source>
</evidence>
<dbReference type="PROSITE" id="PS50977">
    <property type="entry name" value="HTH_TETR_2"/>
    <property type="match status" value="1"/>
</dbReference>
<dbReference type="InterPro" id="IPR001647">
    <property type="entry name" value="HTH_TetR"/>
</dbReference>
<dbReference type="InterPro" id="IPR009057">
    <property type="entry name" value="Homeodomain-like_sf"/>
</dbReference>
<feature type="domain" description="HTH tetR-type" evidence="3">
    <location>
        <begin position="1"/>
        <end position="61"/>
    </location>
</feature>
<dbReference type="SUPFAM" id="SSF46689">
    <property type="entry name" value="Homeodomain-like"/>
    <property type="match status" value="1"/>
</dbReference>
<reference evidence="4 5" key="1">
    <citation type="submission" date="2024-09" db="EMBL/GenBank/DDBJ databases">
        <authorList>
            <person name="Sun Q."/>
            <person name="Mori K."/>
        </authorList>
    </citation>
    <scope>NUCLEOTIDE SEQUENCE [LARGE SCALE GENOMIC DNA]</scope>
    <source>
        <strain evidence="4 5">CECT 7955</strain>
    </source>
</reference>
<organism evidence="4 5">
    <name type="scientific">Flavobacterium jumunjinense</name>
    <dbReference type="NCBI Taxonomy" id="998845"/>
    <lineage>
        <taxon>Bacteria</taxon>
        <taxon>Pseudomonadati</taxon>
        <taxon>Bacteroidota</taxon>
        <taxon>Flavobacteriia</taxon>
        <taxon>Flavobacteriales</taxon>
        <taxon>Flavobacteriaceae</taxon>
        <taxon>Flavobacterium</taxon>
    </lineage>
</organism>
<dbReference type="PRINTS" id="PR00455">
    <property type="entry name" value="HTHTETR"/>
</dbReference>
<sequence length="174" mass="19917">MNNKEKIVQSALTLFAKNGYTETSIDKIAKHAGVSKGLTYTHFKNKEELLVVTIQNTIAKMTSEMMMIQELNFNAFFNLFFASLQNNTEIIRLCLLLVIHPQTPSKVINILDSQKNELLNLFSTLLENKFRENSQREAEILLATLDGITIEYVTNPNPLNLKTKQQYLSNKYTL</sequence>
<dbReference type="InterPro" id="IPR050624">
    <property type="entry name" value="HTH-type_Tx_Regulator"/>
</dbReference>
<accession>A0ABV5GP66</accession>
<evidence type="ECO:0000313" key="5">
    <source>
        <dbReference type="Proteomes" id="UP001589607"/>
    </source>
</evidence>
<dbReference type="RefSeq" id="WP_236454205.1">
    <property type="nucleotide sequence ID" value="NZ_CBCSGE010000033.1"/>
</dbReference>
<feature type="DNA-binding region" description="H-T-H motif" evidence="2">
    <location>
        <begin position="24"/>
        <end position="43"/>
    </location>
</feature>
<dbReference type="Gene3D" id="1.10.357.10">
    <property type="entry name" value="Tetracycline Repressor, domain 2"/>
    <property type="match status" value="1"/>
</dbReference>
<protein>
    <submittedName>
        <fullName evidence="4">TetR/AcrR family transcriptional regulator</fullName>
    </submittedName>
</protein>
<comment type="caution">
    <text evidence="4">The sequence shown here is derived from an EMBL/GenBank/DDBJ whole genome shotgun (WGS) entry which is preliminary data.</text>
</comment>
<keyword evidence="1 2" id="KW-0238">DNA-binding</keyword>
<evidence type="ECO:0000259" key="3">
    <source>
        <dbReference type="PROSITE" id="PS50977"/>
    </source>
</evidence>
<dbReference type="PANTHER" id="PTHR43479:SF11">
    <property type="entry name" value="ACREF_ENVCD OPERON REPRESSOR-RELATED"/>
    <property type="match status" value="1"/>
</dbReference>
<dbReference type="EMBL" id="JBHMEY010000038">
    <property type="protein sequence ID" value="MFB9097175.1"/>
    <property type="molecule type" value="Genomic_DNA"/>
</dbReference>
<evidence type="ECO:0000313" key="4">
    <source>
        <dbReference type="EMBL" id="MFB9097175.1"/>
    </source>
</evidence>
<name>A0ABV5GP66_9FLAO</name>
<evidence type="ECO:0000256" key="2">
    <source>
        <dbReference type="PROSITE-ProRule" id="PRU00335"/>
    </source>
</evidence>
<keyword evidence="5" id="KW-1185">Reference proteome</keyword>
<dbReference type="PANTHER" id="PTHR43479">
    <property type="entry name" value="ACREF/ENVCD OPERON REPRESSOR-RELATED"/>
    <property type="match status" value="1"/>
</dbReference>